<dbReference type="Proteomes" id="UP000463224">
    <property type="component" value="Unassembled WGS sequence"/>
</dbReference>
<sequence>MIKALLRRLIDSFERKYDYDSGYMREIVTADTAAGFKLMLASQFLTHDFGAPKQAYHAAKIRSAMRADCGPCLGLAAAMAQEDGADRDTVLAALGHGEADATVALAVRLADGVCDNAVDLPETVAKIRARFGERAAAGLAVAVMAGQFYPLLKRGMGQAAACEPVLTRLLAGSGEDRGSKTTG</sequence>
<organism evidence="1 2">
    <name type="scientific">Nitratireductor arenosus</name>
    <dbReference type="NCBI Taxonomy" id="2682096"/>
    <lineage>
        <taxon>Bacteria</taxon>
        <taxon>Pseudomonadati</taxon>
        <taxon>Pseudomonadota</taxon>
        <taxon>Alphaproteobacteria</taxon>
        <taxon>Hyphomicrobiales</taxon>
        <taxon>Phyllobacteriaceae</taxon>
        <taxon>Nitratireductor</taxon>
    </lineage>
</organism>
<keyword evidence="2" id="KW-1185">Reference proteome</keyword>
<evidence type="ECO:0000313" key="2">
    <source>
        <dbReference type="Proteomes" id="UP000463224"/>
    </source>
</evidence>
<dbReference type="SUPFAM" id="SSF69118">
    <property type="entry name" value="AhpD-like"/>
    <property type="match status" value="1"/>
</dbReference>
<protein>
    <recommendedName>
        <fullName evidence="3">Carboxymuconolactone decarboxylase-like domain-containing protein</fullName>
    </recommendedName>
</protein>
<evidence type="ECO:0000313" key="1">
    <source>
        <dbReference type="EMBL" id="MVA98172.1"/>
    </source>
</evidence>
<name>A0A844QFP1_9HYPH</name>
<dbReference type="AlphaFoldDB" id="A0A844QFP1"/>
<dbReference type="InterPro" id="IPR029032">
    <property type="entry name" value="AhpD-like"/>
</dbReference>
<evidence type="ECO:0008006" key="3">
    <source>
        <dbReference type="Google" id="ProtNLM"/>
    </source>
</evidence>
<dbReference type="EMBL" id="WPHG01000003">
    <property type="protein sequence ID" value="MVA98172.1"/>
    <property type="molecule type" value="Genomic_DNA"/>
</dbReference>
<gene>
    <name evidence="1" type="ORF">GN330_13055</name>
</gene>
<comment type="caution">
    <text evidence="1">The sequence shown here is derived from an EMBL/GenBank/DDBJ whole genome shotgun (WGS) entry which is preliminary data.</text>
</comment>
<dbReference type="Gene3D" id="1.20.1290.10">
    <property type="entry name" value="AhpD-like"/>
    <property type="match status" value="1"/>
</dbReference>
<reference evidence="1 2" key="1">
    <citation type="submission" date="2019-12" db="EMBL/GenBank/DDBJ databases">
        <title>Nitratireductor arenosus sp. nov., Isolated from sea sand, Jeju island, South Korea.</title>
        <authorList>
            <person name="Kim W."/>
        </authorList>
    </citation>
    <scope>NUCLEOTIDE SEQUENCE [LARGE SCALE GENOMIC DNA]</scope>
    <source>
        <strain evidence="1 2">CAU 1489</strain>
    </source>
</reference>
<accession>A0A844QFP1</accession>
<proteinExistence type="predicted"/>
<dbReference type="RefSeq" id="WP_156713137.1">
    <property type="nucleotide sequence ID" value="NZ_WPHG01000003.1"/>
</dbReference>